<evidence type="ECO:0000256" key="4">
    <source>
        <dbReference type="ARBA" id="ARBA00022692"/>
    </source>
</evidence>
<proteinExistence type="inferred from homology"/>
<dbReference type="NCBIfam" id="TIGR03409">
    <property type="entry name" value="urea_trans_UrtB"/>
    <property type="match status" value="1"/>
</dbReference>
<keyword evidence="12" id="KW-1185">Reference proteome</keyword>
<evidence type="ECO:0000256" key="6">
    <source>
        <dbReference type="ARBA" id="ARBA00022989"/>
    </source>
</evidence>
<keyword evidence="4 10" id="KW-0812">Transmembrane</keyword>
<protein>
    <submittedName>
        <fullName evidence="11">Urea ABC transporter permease subunit UrtB</fullName>
    </submittedName>
</protein>
<feature type="transmembrane region" description="Helical" evidence="10">
    <location>
        <begin position="328"/>
        <end position="348"/>
    </location>
</feature>
<feature type="compositionally biased region" description="Low complexity" evidence="9">
    <location>
        <begin position="1"/>
        <end position="14"/>
    </location>
</feature>
<evidence type="ECO:0000256" key="8">
    <source>
        <dbReference type="ARBA" id="ARBA00037998"/>
    </source>
</evidence>
<sequence>MLGPATAGARAGTDAAEDERTSQSRGSWLLALALSLVLVLGLSITTPAAAQEAAPNDDVAAMTLLEALDVDSFPAKGDAIDAIVHSDDPRARDWLQALLDGRLQRAGDGRFVVVLDNTGRDWPVQDALSGEPLGQMSRRELDRIGINNALRNQLRSAIAVVDLYAADVGLRRASAERLLGEVDGDLAGPLAEVIEEEPDARVRGRLVQALAIYRLEQGELEAIDDLQGSLHSRVRVALNRATNGDDPIVADAAREALNGIEQMLKVNRAAETLYFGLSLGSVLVLAAIGLAITFGVMGVINMAHGELIMLGAYTTWAMQQLLPGQPGLALILAIPAGFMVAALAGIAIERGVIQFLKGRPLETLLATFGISLILQQLVRTGISPLNRTVITPEWMSGSIAVNDALSLTLNRMYVLGFALVVFAALMLIMRRTRLGLEVRAVTQNRAMARSMGIRATRVDILTFALGSGVAGLAGVALSQLTNVGPNLGQNYIIDSFMVVVFGGVGNLWGTLVAGLSLGVINQVLEPWAGAVMAKIIVLVFIILFIQKRPRGLFPQKGRAAEG</sequence>
<dbReference type="PANTHER" id="PTHR11795:SF447">
    <property type="entry name" value="ABC TRANSPORTER PERMEASE PROTEIN"/>
    <property type="match status" value="1"/>
</dbReference>
<gene>
    <name evidence="11" type="primary">urtB</name>
    <name evidence="11" type="ORF">HOP59_15925</name>
</gene>
<evidence type="ECO:0000256" key="10">
    <source>
        <dbReference type="SAM" id="Phobius"/>
    </source>
</evidence>
<accession>A0ABS9AV45</accession>
<comment type="caution">
    <text evidence="11">The sequence shown here is derived from an EMBL/GenBank/DDBJ whole genome shotgun (WGS) entry which is preliminary data.</text>
</comment>
<evidence type="ECO:0000256" key="2">
    <source>
        <dbReference type="ARBA" id="ARBA00022448"/>
    </source>
</evidence>
<feature type="transmembrane region" description="Helical" evidence="10">
    <location>
        <begin position="527"/>
        <end position="545"/>
    </location>
</feature>
<feature type="transmembrane region" description="Helical" evidence="10">
    <location>
        <begin position="28"/>
        <end position="50"/>
    </location>
</feature>
<keyword evidence="2" id="KW-0813">Transport</keyword>
<reference evidence="11 12" key="1">
    <citation type="journal article" date="2021" name="Front. Microbiol.">
        <title>Aerobic Denitrification and Heterotrophic Sulfur Oxidation in the Genus Halomonas Revealed by Six Novel Species Characterizations and Genome-Based Analysis.</title>
        <authorList>
            <person name="Wang L."/>
            <person name="Shao Z."/>
        </authorList>
    </citation>
    <scope>NUCLEOTIDE SEQUENCE [LARGE SCALE GENOMIC DNA]</scope>
    <source>
        <strain evidence="11 12">MCCC 1A11058</strain>
    </source>
</reference>
<keyword evidence="7 10" id="KW-0472">Membrane</keyword>
<dbReference type="PANTHER" id="PTHR11795">
    <property type="entry name" value="BRANCHED-CHAIN AMINO ACID TRANSPORT SYSTEM PERMEASE PROTEIN LIVH"/>
    <property type="match status" value="1"/>
</dbReference>
<dbReference type="Pfam" id="PF02653">
    <property type="entry name" value="BPD_transp_2"/>
    <property type="match status" value="1"/>
</dbReference>
<feature type="region of interest" description="Disordered" evidence="9">
    <location>
        <begin position="1"/>
        <end position="20"/>
    </location>
</feature>
<evidence type="ECO:0000256" key="9">
    <source>
        <dbReference type="SAM" id="MobiDB-lite"/>
    </source>
</evidence>
<dbReference type="Proteomes" id="UP001320272">
    <property type="component" value="Unassembled WGS sequence"/>
</dbReference>
<evidence type="ECO:0000256" key="1">
    <source>
        <dbReference type="ARBA" id="ARBA00004429"/>
    </source>
</evidence>
<evidence type="ECO:0000313" key="11">
    <source>
        <dbReference type="EMBL" id="MCE8025620.1"/>
    </source>
</evidence>
<dbReference type="EMBL" id="JABFTV010000008">
    <property type="protein sequence ID" value="MCE8025620.1"/>
    <property type="molecule type" value="Genomic_DNA"/>
</dbReference>
<keyword evidence="3" id="KW-1003">Cell membrane</keyword>
<name>A0ABS9AV45_9GAMM</name>
<feature type="transmembrane region" description="Helical" evidence="10">
    <location>
        <begin position="458"/>
        <end position="477"/>
    </location>
</feature>
<feature type="transmembrane region" description="Helical" evidence="10">
    <location>
        <begin position="360"/>
        <end position="378"/>
    </location>
</feature>
<feature type="transmembrane region" description="Helical" evidence="10">
    <location>
        <begin position="497"/>
        <end position="520"/>
    </location>
</feature>
<feature type="transmembrane region" description="Helical" evidence="10">
    <location>
        <begin position="412"/>
        <end position="429"/>
    </location>
</feature>
<evidence type="ECO:0000256" key="7">
    <source>
        <dbReference type="ARBA" id="ARBA00023136"/>
    </source>
</evidence>
<comment type="subcellular location">
    <subcellularLocation>
        <location evidence="1">Cell inner membrane</location>
        <topology evidence="1">Multi-pass membrane protein</topology>
    </subcellularLocation>
</comment>
<dbReference type="InterPro" id="IPR052157">
    <property type="entry name" value="BCAA_transport_permease"/>
</dbReference>
<dbReference type="InterPro" id="IPR017779">
    <property type="entry name" value="ABC_UrtB_bac"/>
</dbReference>
<evidence type="ECO:0000256" key="5">
    <source>
        <dbReference type="ARBA" id="ARBA00022970"/>
    </source>
</evidence>
<comment type="similarity">
    <text evidence="8">Belongs to the binding-protein-dependent transport system permease family. LivHM subfamily.</text>
</comment>
<dbReference type="InterPro" id="IPR001851">
    <property type="entry name" value="ABC_transp_permease"/>
</dbReference>
<keyword evidence="6 10" id="KW-1133">Transmembrane helix</keyword>
<dbReference type="CDD" id="cd06582">
    <property type="entry name" value="TM_PBP1_LivH_like"/>
    <property type="match status" value="1"/>
</dbReference>
<evidence type="ECO:0000256" key="3">
    <source>
        <dbReference type="ARBA" id="ARBA00022475"/>
    </source>
</evidence>
<feature type="transmembrane region" description="Helical" evidence="10">
    <location>
        <begin position="273"/>
        <end position="300"/>
    </location>
</feature>
<evidence type="ECO:0000313" key="12">
    <source>
        <dbReference type="Proteomes" id="UP001320272"/>
    </source>
</evidence>
<keyword evidence="5" id="KW-0029">Amino-acid transport</keyword>
<organism evidence="11 12">
    <name type="scientific">Billgrantia aerodenitrificans</name>
    <dbReference type="NCBI Taxonomy" id="2733483"/>
    <lineage>
        <taxon>Bacteria</taxon>
        <taxon>Pseudomonadati</taxon>
        <taxon>Pseudomonadota</taxon>
        <taxon>Gammaproteobacteria</taxon>
        <taxon>Oceanospirillales</taxon>
        <taxon>Halomonadaceae</taxon>
        <taxon>Billgrantia</taxon>
    </lineage>
</organism>